<protein>
    <recommendedName>
        <fullName evidence="3">Nuclease HARBI1</fullName>
    </recommendedName>
</protein>
<dbReference type="AlphaFoldDB" id="A0A9D4WC53"/>
<gene>
    <name evidence="1" type="ORF">KIW84_065154</name>
</gene>
<name>A0A9D4WC53_PEA</name>
<dbReference type="EMBL" id="JAMSHJ010000006">
    <property type="protein sequence ID" value="KAI5400108.1"/>
    <property type="molecule type" value="Genomic_DNA"/>
</dbReference>
<organism evidence="1 2">
    <name type="scientific">Pisum sativum</name>
    <name type="common">Garden pea</name>
    <name type="synonym">Lathyrus oleraceus</name>
    <dbReference type="NCBI Taxonomy" id="3888"/>
    <lineage>
        <taxon>Eukaryota</taxon>
        <taxon>Viridiplantae</taxon>
        <taxon>Streptophyta</taxon>
        <taxon>Embryophyta</taxon>
        <taxon>Tracheophyta</taxon>
        <taxon>Spermatophyta</taxon>
        <taxon>Magnoliopsida</taxon>
        <taxon>eudicotyledons</taxon>
        <taxon>Gunneridae</taxon>
        <taxon>Pentapetalae</taxon>
        <taxon>rosids</taxon>
        <taxon>fabids</taxon>
        <taxon>Fabales</taxon>
        <taxon>Fabaceae</taxon>
        <taxon>Papilionoideae</taxon>
        <taxon>50 kb inversion clade</taxon>
        <taxon>NPAAA clade</taxon>
        <taxon>Hologalegina</taxon>
        <taxon>IRL clade</taxon>
        <taxon>Fabeae</taxon>
        <taxon>Lathyrus</taxon>
    </lineage>
</organism>
<sequence length="86" mass="10100">MPPYKPSRQRLIVIVCCAIHNYIRKWNLPDELFRIWEEMDPIELEGIQEGPIIEGTSSNVDNLTRLSNEGAAEMTMKRNHIRDEIY</sequence>
<keyword evidence="2" id="KW-1185">Reference proteome</keyword>
<evidence type="ECO:0000313" key="2">
    <source>
        <dbReference type="Proteomes" id="UP001058974"/>
    </source>
</evidence>
<accession>A0A9D4WC53</accession>
<dbReference type="Proteomes" id="UP001058974">
    <property type="component" value="Chromosome 6"/>
</dbReference>
<dbReference type="Gramene" id="Psat06G0515400-T1">
    <property type="protein sequence ID" value="KAI5400108.1"/>
    <property type="gene ID" value="KIW84_065154"/>
</dbReference>
<proteinExistence type="predicted"/>
<evidence type="ECO:0000313" key="1">
    <source>
        <dbReference type="EMBL" id="KAI5400108.1"/>
    </source>
</evidence>
<comment type="caution">
    <text evidence="1">The sequence shown here is derived from an EMBL/GenBank/DDBJ whole genome shotgun (WGS) entry which is preliminary data.</text>
</comment>
<reference evidence="1 2" key="1">
    <citation type="journal article" date="2022" name="Nat. Genet.">
        <title>Improved pea reference genome and pan-genome highlight genomic features and evolutionary characteristics.</title>
        <authorList>
            <person name="Yang T."/>
            <person name="Liu R."/>
            <person name="Luo Y."/>
            <person name="Hu S."/>
            <person name="Wang D."/>
            <person name="Wang C."/>
            <person name="Pandey M.K."/>
            <person name="Ge S."/>
            <person name="Xu Q."/>
            <person name="Li N."/>
            <person name="Li G."/>
            <person name="Huang Y."/>
            <person name="Saxena R.K."/>
            <person name="Ji Y."/>
            <person name="Li M."/>
            <person name="Yan X."/>
            <person name="He Y."/>
            <person name="Liu Y."/>
            <person name="Wang X."/>
            <person name="Xiang C."/>
            <person name="Varshney R.K."/>
            <person name="Ding H."/>
            <person name="Gao S."/>
            <person name="Zong X."/>
        </authorList>
    </citation>
    <scope>NUCLEOTIDE SEQUENCE [LARGE SCALE GENOMIC DNA]</scope>
    <source>
        <strain evidence="1 2">cv. Zhongwan 6</strain>
    </source>
</reference>
<evidence type="ECO:0008006" key="3">
    <source>
        <dbReference type="Google" id="ProtNLM"/>
    </source>
</evidence>